<keyword evidence="6" id="KW-1185">Reference proteome</keyword>
<gene>
    <name evidence="5" type="ORF">OLW01_15460</name>
</gene>
<feature type="domain" description="Beta-mannosidase-like galactose-binding" evidence="4">
    <location>
        <begin position="976"/>
        <end position="1049"/>
    </location>
</feature>
<dbReference type="SUPFAM" id="SSF49785">
    <property type="entry name" value="Galactose-binding domain-like"/>
    <property type="match status" value="2"/>
</dbReference>
<dbReference type="Pfam" id="PF22666">
    <property type="entry name" value="Glyco_hydro_2_N2"/>
    <property type="match status" value="1"/>
</dbReference>
<proteinExistence type="predicted"/>
<dbReference type="PANTHER" id="PTHR43817:SF1">
    <property type="entry name" value="HYDROLASE, FAMILY 43, PUTATIVE (AFU_ORTHOLOGUE AFUA_3G01660)-RELATED"/>
    <property type="match status" value="1"/>
</dbReference>
<evidence type="ECO:0000256" key="1">
    <source>
        <dbReference type="ARBA" id="ARBA00022729"/>
    </source>
</evidence>
<evidence type="ECO:0000313" key="5">
    <source>
        <dbReference type="EMBL" id="WAJ71735.1"/>
    </source>
</evidence>
<dbReference type="Pfam" id="PF17132">
    <property type="entry name" value="Glyco_hydro_106"/>
    <property type="match status" value="1"/>
</dbReference>
<sequence>MRKKHNLFKKVALAVSGSLLLTCSTSYANEHQTEPLSVNNFETPAKNYLPKTWMHAMNGNLSKPGFTEDFKAMKEAGIGGAIFFHVHRRNKPYSSRGPVRFGTDEFFDTLVHAAEQADKNDIEFGIHNADGWTSSGGPWVTPEMSMKRVTWSEQAVKVNQDGTAVNPPQPGFYEQFYRDIAVIALPANKYNQSNAFANAKVTVSDPELDADVLTDNDWDSVLTFKANKNNDYWVQVEVDQATTLRSLHIETPDRFGDAALQISDDGVNFTTVVDKLRRPRPGARLWAFSPQLVNDKTDGYTAKYFRLVFDKPITLKRFDLWSVPRFDHWFSMNGMERGRLSLNPKMPSQAITKTEDVLVLNRGELPQDGIKLPKGDWLILRFGYTSTGAFNVPATVEGEGLEVDKFDAKALQFHFDQYVGKLVKKAKAQGIDSIKTTEIDSYEVGGQNWTKGIEQTFKEKFDYDLIQWLPLLTGRVIESSEHTGAILQEFRQHLSDLMVENYFGEFTRLTKQYGLESYIEPYGWGPFDELASGGKADRVMGEFWVKFNLPNNRIYHGRTSAAISSGHIYGKKIISAESFTSTGLGWKGHPYLYKHHGDHMWARGINETMFHRFAHQPNNHIKPGMTMDSIGSHFDRTQTWWNNGGTEWFKYLARGSYLLQQGVPDADFLVHLGDVAPVRGGSNVKIPAGFGYDFTNTDVLLNRLSVKDGWLVLPEGTRYKALYLTRTDYLHHKTLKRIQSLVANGATVIGNKPGEVIGYSEWANESQFKQIADTLWNDGSPTLRSYKKGRVSSFDLAESIERLGYQPTLKINNQPVEVFAKRRIAGNDLYFFHSEKPEFRQVTVDIIVEESDDKAGYQGKVIPEIWNNTDGTIEPINSYRRDGNKITFDLALEPYASRFILIRRDNKTPIYKGEHSQLVKDIYLNSTKGSKINELTGDWHVQFDPNWGGPESVTFDHLQDWSKHSNRGIKHYSGTAKYQNTFTVAAQDISNNKPLYLDLGEVQQIAEVSVNGKKLATLWKPPFAVDISSAVKTGKNNLEVAITNTWVNRLIGDEALPDTSGYKMTGDTVPWLNANEKPPKSERFTFTGYNFFAKDKNKVLQTSGLIGPVRLIQPAK</sequence>
<feature type="signal peptide" evidence="3">
    <location>
        <begin position="1"/>
        <end position="28"/>
    </location>
</feature>
<name>A0ABY7AQA0_9ALTE</name>
<accession>A0ABY7AQA0</accession>
<dbReference type="RefSeq" id="WP_268076426.1">
    <property type="nucleotide sequence ID" value="NZ_CP109966.1"/>
</dbReference>
<keyword evidence="2 5" id="KW-0378">Hydrolase</keyword>
<feature type="chain" id="PRO_5046329888" evidence="3">
    <location>
        <begin position="29"/>
        <end position="1116"/>
    </location>
</feature>
<dbReference type="InterPro" id="IPR008979">
    <property type="entry name" value="Galactose-bd-like_sf"/>
</dbReference>
<reference evidence="5" key="1">
    <citation type="submission" date="2022-10" db="EMBL/GenBank/DDBJ databases">
        <title>Catenovulum adriacola sp. nov. isolated in the Harbour of Susak.</title>
        <authorList>
            <person name="Schoch T."/>
            <person name="Reich S.J."/>
            <person name="Stoeferle S."/>
            <person name="Flaiz M."/>
            <person name="Kazda M."/>
            <person name="Riedel C.U."/>
            <person name="Duerre P."/>
        </authorList>
    </citation>
    <scope>NUCLEOTIDE SEQUENCE</scope>
    <source>
        <strain evidence="5">TS8</strain>
        <plasmid evidence="5">pCadTS8_1</plasmid>
    </source>
</reference>
<dbReference type="PANTHER" id="PTHR43817">
    <property type="entry name" value="GLYCOSYL HYDROLASE"/>
    <property type="match status" value="1"/>
</dbReference>
<dbReference type="GO" id="GO:0016787">
    <property type="term" value="F:hydrolase activity"/>
    <property type="evidence" value="ECO:0007669"/>
    <property type="project" value="UniProtKB-KW"/>
</dbReference>
<dbReference type="InterPro" id="IPR054593">
    <property type="entry name" value="Beta-mannosidase-like_N2"/>
</dbReference>
<evidence type="ECO:0000259" key="4">
    <source>
        <dbReference type="Pfam" id="PF22666"/>
    </source>
</evidence>
<dbReference type="Proteomes" id="UP001163726">
    <property type="component" value="Plasmid pCadTS8_1"/>
</dbReference>
<dbReference type="Gene3D" id="2.60.120.260">
    <property type="entry name" value="Galactose-binding domain-like"/>
    <property type="match status" value="2"/>
</dbReference>
<dbReference type="NCBIfam" id="NF045579">
    <property type="entry name" value="rhamnoside_JR"/>
    <property type="match status" value="1"/>
</dbReference>
<evidence type="ECO:0000256" key="2">
    <source>
        <dbReference type="ARBA" id="ARBA00022801"/>
    </source>
</evidence>
<organism evidence="5 6">
    <name type="scientific">Catenovulum adriaticum</name>
    <dbReference type="NCBI Taxonomy" id="2984846"/>
    <lineage>
        <taxon>Bacteria</taxon>
        <taxon>Pseudomonadati</taxon>
        <taxon>Pseudomonadota</taxon>
        <taxon>Gammaproteobacteria</taxon>
        <taxon>Alteromonadales</taxon>
        <taxon>Alteromonadaceae</taxon>
        <taxon>Catenovulum</taxon>
    </lineage>
</organism>
<dbReference type="EMBL" id="CP109966">
    <property type="protein sequence ID" value="WAJ71735.1"/>
    <property type="molecule type" value="Genomic_DNA"/>
</dbReference>
<evidence type="ECO:0000256" key="3">
    <source>
        <dbReference type="SAM" id="SignalP"/>
    </source>
</evidence>
<keyword evidence="1 3" id="KW-0732">Signal</keyword>
<evidence type="ECO:0000313" key="6">
    <source>
        <dbReference type="Proteomes" id="UP001163726"/>
    </source>
</evidence>
<keyword evidence="5" id="KW-0614">Plasmid</keyword>
<geneLocation type="plasmid" evidence="5 6">
    <name>pCadTS8_1</name>
</geneLocation>
<protein>
    <submittedName>
        <fullName evidence="5">Glycosyl hydrolase</fullName>
    </submittedName>
</protein>